<keyword evidence="4" id="KW-0997">Cell inner membrane</keyword>
<gene>
    <name evidence="11" type="ORF">SAMN04489708_12530</name>
</gene>
<keyword evidence="6 8" id="KW-1133">Transmembrane helix</keyword>
<feature type="domain" description="DUF883" evidence="9">
    <location>
        <begin position="12"/>
        <end position="60"/>
    </location>
</feature>
<evidence type="ECO:0000313" key="12">
    <source>
        <dbReference type="Proteomes" id="UP000199317"/>
    </source>
</evidence>
<dbReference type="Pfam" id="PF05957">
    <property type="entry name" value="DUF883"/>
    <property type="match status" value="1"/>
</dbReference>
<dbReference type="InterPro" id="IPR043604">
    <property type="entry name" value="DUF883_N"/>
</dbReference>
<proteinExistence type="inferred from homology"/>
<feature type="domain" description="DUF883" evidence="10">
    <location>
        <begin position="73"/>
        <end position="102"/>
    </location>
</feature>
<dbReference type="GO" id="GO:0043022">
    <property type="term" value="F:ribosome binding"/>
    <property type="evidence" value="ECO:0007669"/>
    <property type="project" value="InterPro"/>
</dbReference>
<dbReference type="PANTHER" id="PTHR35893:SF3">
    <property type="entry name" value="INNER MEMBRANE PROTEIN"/>
    <property type="match status" value="1"/>
</dbReference>
<evidence type="ECO:0000256" key="7">
    <source>
        <dbReference type="ARBA" id="ARBA00023136"/>
    </source>
</evidence>
<evidence type="ECO:0000256" key="6">
    <source>
        <dbReference type="ARBA" id="ARBA00022989"/>
    </source>
</evidence>
<comment type="similarity">
    <text evidence="2">Belongs to the ElaB/YgaM/YqjD family.</text>
</comment>
<dbReference type="GO" id="GO:0005886">
    <property type="term" value="C:plasma membrane"/>
    <property type="evidence" value="ECO:0007669"/>
    <property type="project" value="UniProtKB-SubCell"/>
</dbReference>
<keyword evidence="5 8" id="KW-0812">Transmembrane</keyword>
<keyword evidence="7 8" id="KW-0472">Membrane</keyword>
<evidence type="ECO:0000256" key="2">
    <source>
        <dbReference type="ARBA" id="ARBA00010423"/>
    </source>
</evidence>
<evidence type="ECO:0000256" key="1">
    <source>
        <dbReference type="ARBA" id="ARBA00004377"/>
    </source>
</evidence>
<evidence type="ECO:0000259" key="10">
    <source>
        <dbReference type="Pfam" id="PF19029"/>
    </source>
</evidence>
<name>A0A1H0VE81_9BURK</name>
<reference evidence="12" key="1">
    <citation type="submission" date="2016-10" db="EMBL/GenBank/DDBJ databases">
        <authorList>
            <person name="Varghese N."/>
            <person name="Submissions S."/>
        </authorList>
    </citation>
    <scope>NUCLEOTIDE SEQUENCE [LARGE SCALE GENOMIC DNA]</scope>
    <source>
        <strain evidence="12">DSM 17101</strain>
    </source>
</reference>
<evidence type="ECO:0000256" key="5">
    <source>
        <dbReference type="ARBA" id="ARBA00022692"/>
    </source>
</evidence>
<sequence>MTSASETFSNAQQELEKLVTDLRGLLSNKDLDSVPEIRQLRRRLDDGVNTVRDSAVRAAQEAASQAKEAARVADRYAHDEPWRVATAALAAGALVGFLLARR</sequence>
<dbReference type="InterPro" id="IPR010279">
    <property type="entry name" value="YqjD/ElaB"/>
</dbReference>
<keyword evidence="12" id="KW-1185">Reference proteome</keyword>
<dbReference type="AlphaFoldDB" id="A0A1H0VE81"/>
<dbReference type="RefSeq" id="WP_013595169.1">
    <property type="nucleotide sequence ID" value="NZ_CP028290.1"/>
</dbReference>
<dbReference type="Proteomes" id="UP000199317">
    <property type="component" value="Unassembled WGS sequence"/>
</dbReference>
<evidence type="ECO:0000256" key="4">
    <source>
        <dbReference type="ARBA" id="ARBA00022519"/>
    </source>
</evidence>
<dbReference type="OrthoDB" id="8821422at2"/>
<evidence type="ECO:0000256" key="8">
    <source>
        <dbReference type="SAM" id="Phobius"/>
    </source>
</evidence>
<dbReference type="Pfam" id="PF19029">
    <property type="entry name" value="DUF883_C"/>
    <property type="match status" value="1"/>
</dbReference>
<dbReference type="EMBL" id="FNJL01000025">
    <property type="protein sequence ID" value="SDP76518.1"/>
    <property type="molecule type" value="Genomic_DNA"/>
</dbReference>
<feature type="transmembrane region" description="Helical" evidence="8">
    <location>
        <begin position="82"/>
        <end position="100"/>
    </location>
</feature>
<evidence type="ECO:0000313" key="11">
    <source>
        <dbReference type="EMBL" id="SDP76518.1"/>
    </source>
</evidence>
<dbReference type="InterPro" id="IPR043605">
    <property type="entry name" value="DUF883_C"/>
</dbReference>
<protein>
    <submittedName>
        <fullName evidence="11">Membrane-anchored ribosome-binding protein, inhibits growth in stationary phase, ElaB/YqjD/DUF883 family</fullName>
    </submittedName>
</protein>
<dbReference type="GeneID" id="34237142"/>
<evidence type="ECO:0000256" key="3">
    <source>
        <dbReference type="ARBA" id="ARBA00022475"/>
    </source>
</evidence>
<keyword evidence="3" id="KW-1003">Cell membrane</keyword>
<evidence type="ECO:0000259" key="9">
    <source>
        <dbReference type="Pfam" id="PF05957"/>
    </source>
</evidence>
<organism evidence="11 12">
    <name type="scientific">Paracidovorax cattleyae</name>
    <dbReference type="NCBI Taxonomy" id="80868"/>
    <lineage>
        <taxon>Bacteria</taxon>
        <taxon>Pseudomonadati</taxon>
        <taxon>Pseudomonadota</taxon>
        <taxon>Betaproteobacteria</taxon>
        <taxon>Burkholderiales</taxon>
        <taxon>Comamonadaceae</taxon>
        <taxon>Paracidovorax</taxon>
    </lineage>
</organism>
<accession>A0A1H0VE81</accession>
<comment type="subcellular location">
    <subcellularLocation>
        <location evidence="1">Cell inner membrane</location>
        <topology evidence="1">Single-pass membrane protein</topology>
    </subcellularLocation>
</comment>
<dbReference type="PANTHER" id="PTHR35893">
    <property type="entry name" value="INNER MEMBRANE PROTEIN-RELATED"/>
    <property type="match status" value="1"/>
</dbReference>